<accession>A0AAJ0CWQ4</accession>
<feature type="chain" id="PRO_5042511853" evidence="1">
    <location>
        <begin position="20"/>
        <end position="259"/>
    </location>
</feature>
<protein>
    <submittedName>
        <fullName evidence="2">Uncharacterized protein</fullName>
    </submittedName>
</protein>
<feature type="signal peptide" evidence="1">
    <location>
        <begin position="1"/>
        <end position="19"/>
    </location>
</feature>
<keyword evidence="1" id="KW-0732">Signal</keyword>
<evidence type="ECO:0000256" key="1">
    <source>
        <dbReference type="SAM" id="SignalP"/>
    </source>
</evidence>
<evidence type="ECO:0000313" key="3">
    <source>
        <dbReference type="Proteomes" id="UP001251528"/>
    </source>
</evidence>
<sequence>MKPTSLVVLSFLGPAVASATALAERECTSFTSALTLEKLCCDTSTNSLIFVDKPLGLGICCALGSILEGLKCVPAPTPEPSPICSGKSVCPQKSGTDLGIKYGHCYALKSLNEQYLGHDSGSDTLAGTRYVVDGETPGVVFRVCADKDTCNTSVDKLIGVSDTWWMQDQFGVPTGTGFGWLGKGGGPDLAVAQNSTGALVVGGSSLCFGGKCSICITFPPGGASAPCPLPPGQSHLGVSNNPNHCQVFYWEEVGCRSEK</sequence>
<evidence type="ECO:0000313" key="2">
    <source>
        <dbReference type="EMBL" id="KAK2606475.1"/>
    </source>
</evidence>
<dbReference type="AlphaFoldDB" id="A0AAJ0CWQ4"/>
<comment type="caution">
    <text evidence="2">The sequence shown here is derived from an EMBL/GenBank/DDBJ whole genome shotgun (WGS) entry which is preliminary data.</text>
</comment>
<reference evidence="2" key="1">
    <citation type="submission" date="2023-06" db="EMBL/GenBank/DDBJ databases">
        <title>Conoideocrella luteorostrata (Hypocreales: Clavicipitaceae), a potential biocontrol fungus for elongate hemlock scale in United States Christmas tree production areas.</title>
        <authorList>
            <person name="Barrett H."/>
            <person name="Lovett B."/>
            <person name="Macias A.M."/>
            <person name="Stajich J.E."/>
            <person name="Kasson M.T."/>
        </authorList>
    </citation>
    <scope>NUCLEOTIDE SEQUENCE</scope>
    <source>
        <strain evidence="2">ARSEF 14590</strain>
    </source>
</reference>
<proteinExistence type="predicted"/>
<name>A0AAJ0CWQ4_9HYPO</name>
<dbReference type="Proteomes" id="UP001251528">
    <property type="component" value="Unassembled WGS sequence"/>
</dbReference>
<gene>
    <name evidence="2" type="ORF">QQS21_003168</name>
</gene>
<keyword evidence="3" id="KW-1185">Reference proteome</keyword>
<dbReference type="EMBL" id="JASWJB010000040">
    <property type="protein sequence ID" value="KAK2606475.1"/>
    <property type="molecule type" value="Genomic_DNA"/>
</dbReference>
<organism evidence="2 3">
    <name type="scientific">Conoideocrella luteorostrata</name>
    <dbReference type="NCBI Taxonomy" id="1105319"/>
    <lineage>
        <taxon>Eukaryota</taxon>
        <taxon>Fungi</taxon>
        <taxon>Dikarya</taxon>
        <taxon>Ascomycota</taxon>
        <taxon>Pezizomycotina</taxon>
        <taxon>Sordariomycetes</taxon>
        <taxon>Hypocreomycetidae</taxon>
        <taxon>Hypocreales</taxon>
        <taxon>Clavicipitaceae</taxon>
        <taxon>Conoideocrella</taxon>
    </lineage>
</organism>